<gene>
    <name evidence="1" type="ORF">EGW08_000909</name>
</gene>
<feature type="non-terminal residue" evidence="1">
    <location>
        <position position="242"/>
    </location>
</feature>
<evidence type="ECO:0000313" key="2">
    <source>
        <dbReference type="Proteomes" id="UP000271974"/>
    </source>
</evidence>
<reference evidence="1 2" key="1">
    <citation type="submission" date="2019-01" db="EMBL/GenBank/DDBJ databases">
        <title>A draft genome assembly of the solar-powered sea slug Elysia chlorotica.</title>
        <authorList>
            <person name="Cai H."/>
            <person name="Li Q."/>
            <person name="Fang X."/>
            <person name="Li J."/>
            <person name="Curtis N.E."/>
            <person name="Altenburger A."/>
            <person name="Shibata T."/>
            <person name="Feng M."/>
            <person name="Maeda T."/>
            <person name="Schwartz J.A."/>
            <person name="Shigenobu S."/>
            <person name="Lundholm N."/>
            <person name="Nishiyama T."/>
            <person name="Yang H."/>
            <person name="Hasebe M."/>
            <person name="Li S."/>
            <person name="Pierce S.K."/>
            <person name="Wang J."/>
        </authorList>
    </citation>
    <scope>NUCLEOTIDE SEQUENCE [LARGE SCALE GENOMIC DNA]</scope>
    <source>
        <strain evidence="1">EC2010</strain>
        <tissue evidence="1">Whole organism of an adult</tissue>
    </source>
</reference>
<name>A0A3S1A5M1_ELYCH</name>
<accession>A0A3S1A5M1</accession>
<comment type="caution">
    <text evidence="1">The sequence shown here is derived from an EMBL/GenBank/DDBJ whole genome shotgun (WGS) entry which is preliminary data.</text>
</comment>
<keyword evidence="2" id="KW-1185">Reference proteome</keyword>
<protein>
    <submittedName>
        <fullName evidence="1">Uncharacterized protein</fullName>
    </submittedName>
</protein>
<dbReference type="EMBL" id="RQTK01000014">
    <property type="protein sequence ID" value="RUS91295.1"/>
    <property type="molecule type" value="Genomic_DNA"/>
</dbReference>
<dbReference type="Proteomes" id="UP000271974">
    <property type="component" value="Unassembled WGS sequence"/>
</dbReference>
<sequence length="242" mass="27143">MTFVIVEHYDSARLGLWVLSVNKRCAHDVIWSGVFAQRRGDQAQSILIGQECVGVEHWGGDGRKREDLLLLAPSLIPCAVCPGAGPPCGASRAPQPRQLRGRLRRVQGRQAGRGKNCLHPRQIALPVVQPAADDAKRLRRFLICDAPFKGYEITKKFSCKLKMLSFIMMALSVPVWISVRVEWAHVVHFLEVDIGEHQLVVAAVDHSRPVRAGKHVCRGHRAERFQDGRLCAQSHLLLFRQM</sequence>
<organism evidence="1 2">
    <name type="scientific">Elysia chlorotica</name>
    <name type="common">Eastern emerald elysia</name>
    <name type="synonym">Sea slug</name>
    <dbReference type="NCBI Taxonomy" id="188477"/>
    <lineage>
        <taxon>Eukaryota</taxon>
        <taxon>Metazoa</taxon>
        <taxon>Spiralia</taxon>
        <taxon>Lophotrochozoa</taxon>
        <taxon>Mollusca</taxon>
        <taxon>Gastropoda</taxon>
        <taxon>Heterobranchia</taxon>
        <taxon>Euthyneura</taxon>
        <taxon>Panpulmonata</taxon>
        <taxon>Sacoglossa</taxon>
        <taxon>Placobranchoidea</taxon>
        <taxon>Plakobranchidae</taxon>
        <taxon>Elysia</taxon>
    </lineage>
</organism>
<evidence type="ECO:0000313" key="1">
    <source>
        <dbReference type="EMBL" id="RUS91295.1"/>
    </source>
</evidence>
<proteinExistence type="predicted"/>
<dbReference type="AlphaFoldDB" id="A0A3S1A5M1"/>